<comment type="caution">
    <text evidence="1">The sequence shown here is derived from an EMBL/GenBank/DDBJ whole genome shotgun (WGS) entry which is preliminary data.</text>
</comment>
<dbReference type="Proteomes" id="UP000325333">
    <property type="component" value="Unassembled WGS sequence"/>
</dbReference>
<protein>
    <submittedName>
        <fullName evidence="1">Uncharacterized protein</fullName>
    </submittedName>
</protein>
<dbReference type="AlphaFoldDB" id="A0A5B0KVJ1"/>
<sequence length="63" mass="7366">MDFVEFRYSITASGTSVLRSSTQQIRCEMHIHDRNVKPWTGYFVARPHSRSFAHGPSSRRVHF</sequence>
<dbReference type="EMBL" id="VEWN01000006">
    <property type="protein sequence ID" value="KAA1055703.1"/>
    <property type="molecule type" value="Genomic_DNA"/>
</dbReference>
<reference evidence="1 2" key="1">
    <citation type="submission" date="2019-07" db="EMBL/GenBank/DDBJ databases">
        <title>Genome sequencing of the stress-tolerant strain Azospirillum brasilense Az19.</title>
        <authorList>
            <person name="Maroniche G.A."/>
            <person name="Garcia J.E."/>
            <person name="Pagnussat L."/>
            <person name="Amenta M."/>
            <person name="Creus C.M."/>
        </authorList>
    </citation>
    <scope>NUCLEOTIDE SEQUENCE [LARGE SCALE GENOMIC DNA]</scope>
    <source>
        <strain evidence="1 2">Az19</strain>
    </source>
</reference>
<name>A0A5B0KVJ1_9PROT</name>
<proteinExistence type="predicted"/>
<evidence type="ECO:0000313" key="2">
    <source>
        <dbReference type="Proteomes" id="UP000325333"/>
    </source>
</evidence>
<gene>
    <name evidence="1" type="ORF">FH063_005474</name>
</gene>
<evidence type="ECO:0000313" key="1">
    <source>
        <dbReference type="EMBL" id="KAA1055703.1"/>
    </source>
</evidence>
<organism evidence="1 2">
    <name type="scientific">Azospirillum argentinense</name>
    <dbReference type="NCBI Taxonomy" id="2970906"/>
    <lineage>
        <taxon>Bacteria</taxon>
        <taxon>Pseudomonadati</taxon>
        <taxon>Pseudomonadota</taxon>
        <taxon>Alphaproteobacteria</taxon>
        <taxon>Rhodospirillales</taxon>
        <taxon>Azospirillaceae</taxon>
        <taxon>Azospirillum</taxon>
    </lineage>
</organism>
<accession>A0A5B0KVJ1</accession>